<keyword evidence="3" id="KW-1185">Reference proteome</keyword>
<feature type="compositionally biased region" description="Polar residues" evidence="1">
    <location>
        <begin position="7"/>
        <end position="42"/>
    </location>
</feature>
<proteinExistence type="predicted"/>
<dbReference type="InParanoid" id="A0A316V5L9"/>
<name>A0A316V5L9_9BASI</name>
<evidence type="ECO:0000256" key="1">
    <source>
        <dbReference type="SAM" id="MobiDB-lite"/>
    </source>
</evidence>
<gene>
    <name evidence="2" type="ORF">FA14DRAFT_78907</name>
</gene>
<feature type="region of interest" description="Disordered" evidence="1">
    <location>
        <begin position="1"/>
        <end position="149"/>
    </location>
</feature>
<dbReference type="RefSeq" id="XP_025353169.1">
    <property type="nucleotide sequence ID" value="XM_025502896.1"/>
</dbReference>
<sequence length="274" mass="31590">MRPPLSQPQRPSFSHQSGYQNLSNLQPKFAFTNDTPRQNAFASSSSISDNSCNDPRDTMRHQSNRYASQPSPQNSFMEEPHQEEAEDDGIYQRPQNARVGLKKNTWTNQTQLCFRPVKPPAKRESSQPRATNQINRRYDPSPPVARTPMPRPMQPYGYAPMQQNTAWMIRPMPYPPSRMQQPSYSPPQQSVYYHGQMVPNHIVEQELRARAAESSTAPDVKPMIHRRQSTRNDMEQENDDVECVDRRQALYPGVYEQDDGELRLQTCSLILLTN</sequence>
<protein>
    <submittedName>
        <fullName evidence="2">Uncharacterized protein</fullName>
    </submittedName>
</protein>
<dbReference type="Proteomes" id="UP000245771">
    <property type="component" value="Unassembled WGS sequence"/>
</dbReference>
<reference evidence="2 3" key="1">
    <citation type="journal article" date="2018" name="Mol. Biol. Evol.">
        <title>Broad Genomic Sampling Reveals a Smut Pathogenic Ancestry of the Fungal Clade Ustilaginomycotina.</title>
        <authorList>
            <person name="Kijpornyongpan T."/>
            <person name="Mondo S.J."/>
            <person name="Barry K."/>
            <person name="Sandor L."/>
            <person name="Lee J."/>
            <person name="Lipzen A."/>
            <person name="Pangilinan J."/>
            <person name="LaButti K."/>
            <person name="Hainaut M."/>
            <person name="Henrissat B."/>
            <person name="Grigoriev I.V."/>
            <person name="Spatafora J.W."/>
            <person name="Aime M.C."/>
        </authorList>
    </citation>
    <scope>NUCLEOTIDE SEQUENCE [LARGE SCALE GENOMIC DNA]</scope>
    <source>
        <strain evidence="2 3">MCA 3882</strain>
    </source>
</reference>
<feature type="compositionally biased region" description="Pro residues" evidence="1">
    <location>
        <begin position="140"/>
        <end position="149"/>
    </location>
</feature>
<dbReference type="AlphaFoldDB" id="A0A316V5L9"/>
<evidence type="ECO:0000313" key="2">
    <source>
        <dbReference type="EMBL" id="PWN32867.1"/>
    </source>
</evidence>
<dbReference type="EMBL" id="KZ819605">
    <property type="protein sequence ID" value="PWN32867.1"/>
    <property type="molecule type" value="Genomic_DNA"/>
</dbReference>
<evidence type="ECO:0000313" key="3">
    <source>
        <dbReference type="Proteomes" id="UP000245771"/>
    </source>
</evidence>
<dbReference type="GeneID" id="37024677"/>
<feature type="compositionally biased region" description="Low complexity" evidence="1">
    <location>
        <begin position="43"/>
        <end position="53"/>
    </location>
</feature>
<feature type="compositionally biased region" description="Polar residues" evidence="1">
    <location>
        <begin position="64"/>
        <end position="76"/>
    </location>
</feature>
<accession>A0A316V5L9</accession>
<organism evidence="2 3">
    <name type="scientific">Meira miltonrushii</name>
    <dbReference type="NCBI Taxonomy" id="1280837"/>
    <lineage>
        <taxon>Eukaryota</taxon>
        <taxon>Fungi</taxon>
        <taxon>Dikarya</taxon>
        <taxon>Basidiomycota</taxon>
        <taxon>Ustilaginomycotina</taxon>
        <taxon>Exobasidiomycetes</taxon>
        <taxon>Exobasidiales</taxon>
        <taxon>Brachybasidiaceae</taxon>
        <taxon>Meira</taxon>
    </lineage>
</organism>